<dbReference type="EMBL" id="JASCZI010031423">
    <property type="protein sequence ID" value="MED6126744.1"/>
    <property type="molecule type" value="Genomic_DNA"/>
</dbReference>
<protein>
    <submittedName>
        <fullName evidence="1">Uncharacterized protein</fullName>
    </submittedName>
</protein>
<proteinExistence type="predicted"/>
<dbReference type="Proteomes" id="UP001341840">
    <property type="component" value="Unassembled WGS sequence"/>
</dbReference>
<gene>
    <name evidence="1" type="ORF">PIB30_081367</name>
</gene>
<evidence type="ECO:0000313" key="2">
    <source>
        <dbReference type="Proteomes" id="UP001341840"/>
    </source>
</evidence>
<sequence>MDVTSQLERRKLNRVAQNSGLGFLILSSFRLKLQVSIQSQRETAANHLLSYERESTLSFWKCVSPYTHLIPDTESRAKFQSGERGLPKKEVLIKLELLKEKEVQMHVPPNYGLKPAAAKTESILPKDAGTRRANRATRTRLFSFHLGLSFGKEVTPDTVIGLFQIDFDSHTPFFPSYPVYRALNSSCPRFTSLGYLLRNTWFQEMDKWARFNDWLRVPTALSKGPLGWSQ</sequence>
<comment type="caution">
    <text evidence="1">The sequence shown here is derived from an EMBL/GenBank/DDBJ whole genome shotgun (WGS) entry which is preliminary data.</text>
</comment>
<organism evidence="1 2">
    <name type="scientific">Stylosanthes scabra</name>
    <dbReference type="NCBI Taxonomy" id="79078"/>
    <lineage>
        <taxon>Eukaryota</taxon>
        <taxon>Viridiplantae</taxon>
        <taxon>Streptophyta</taxon>
        <taxon>Embryophyta</taxon>
        <taxon>Tracheophyta</taxon>
        <taxon>Spermatophyta</taxon>
        <taxon>Magnoliopsida</taxon>
        <taxon>eudicotyledons</taxon>
        <taxon>Gunneridae</taxon>
        <taxon>Pentapetalae</taxon>
        <taxon>rosids</taxon>
        <taxon>fabids</taxon>
        <taxon>Fabales</taxon>
        <taxon>Fabaceae</taxon>
        <taxon>Papilionoideae</taxon>
        <taxon>50 kb inversion clade</taxon>
        <taxon>dalbergioids sensu lato</taxon>
        <taxon>Dalbergieae</taxon>
        <taxon>Pterocarpus clade</taxon>
        <taxon>Stylosanthes</taxon>
    </lineage>
</organism>
<name>A0ABU6RS17_9FABA</name>
<evidence type="ECO:0000313" key="1">
    <source>
        <dbReference type="EMBL" id="MED6126744.1"/>
    </source>
</evidence>
<accession>A0ABU6RS17</accession>
<reference evidence="1 2" key="1">
    <citation type="journal article" date="2023" name="Plants (Basel)">
        <title>Bridging the Gap: Combining Genomics and Transcriptomics Approaches to Understand Stylosanthes scabra, an Orphan Legume from the Brazilian Caatinga.</title>
        <authorList>
            <person name="Ferreira-Neto J.R.C."/>
            <person name="da Silva M.D."/>
            <person name="Binneck E."/>
            <person name="de Melo N.F."/>
            <person name="da Silva R.H."/>
            <person name="de Melo A.L.T.M."/>
            <person name="Pandolfi V."/>
            <person name="Bustamante F.O."/>
            <person name="Brasileiro-Vidal A.C."/>
            <person name="Benko-Iseppon A.M."/>
        </authorList>
    </citation>
    <scope>NUCLEOTIDE SEQUENCE [LARGE SCALE GENOMIC DNA]</scope>
    <source>
        <tissue evidence="1">Leaves</tissue>
    </source>
</reference>
<keyword evidence="2" id="KW-1185">Reference proteome</keyword>